<accession>A0AAV8W1G7</accession>
<dbReference type="InterPro" id="IPR045255">
    <property type="entry name" value="RanBP1-like"/>
</dbReference>
<feature type="compositionally biased region" description="Basic and acidic residues" evidence="3">
    <location>
        <begin position="23"/>
        <end position="53"/>
    </location>
</feature>
<gene>
    <name evidence="5" type="ORF">NQ315_011820</name>
</gene>
<feature type="compositionally biased region" description="Polar residues" evidence="3">
    <location>
        <begin position="90"/>
        <end position="121"/>
    </location>
</feature>
<evidence type="ECO:0000313" key="6">
    <source>
        <dbReference type="Proteomes" id="UP001159042"/>
    </source>
</evidence>
<proteinExistence type="predicted"/>
<dbReference type="InterPro" id="IPR011993">
    <property type="entry name" value="PH-like_dom_sf"/>
</dbReference>
<organism evidence="5 6">
    <name type="scientific">Exocentrus adspersus</name>
    <dbReference type="NCBI Taxonomy" id="1586481"/>
    <lineage>
        <taxon>Eukaryota</taxon>
        <taxon>Metazoa</taxon>
        <taxon>Ecdysozoa</taxon>
        <taxon>Arthropoda</taxon>
        <taxon>Hexapoda</taxon>
        <taxon>Insecta</taxon>
        <taxon>Pterygota</taxon>
        <taxon>Neoptera</taxon>
        <taxon>Endopterygota</taxon>
        <taxon>Coleoptera</taxon>
        <taxon>Polyphaga</taxon>
        <taxon>Cucujiformia</taxon>
        <taxon>Chrysomeloidea</taxon>
        <taxon>Cerambycidae</taxon>
        <taxon>Lamiinae</taxon>
        <taxon>Acanthocinini</taxon>
        <taxon>Exocentrus</taxon>
    </lineage>
</organism>
<sequence>MADSEKNISDSVKPTNLHPPIMKIDEATEDPSKKEVDDNEKNARAVKSREEFKICSPFRPSTNSTNQSSNNPLASSANRSARGILKPPQLSLNNSVPAPAPSTSLTRSFQKSSTSVSEKKLNQVNGETPRFVPLIVPENKAKPATPVASSQVTSVVPSAVVPNNSFIFGQNLKERVVTFESMSAEEAKASTSVSSNGTSDMLFSTAIKNEGKGESIVKEKESKSLSESAREYEESRANKRKYEEVEIFTGEEQEINILSVSCKLFAFDKASGNWQERGRGTLRLNDFQTEDNHVGSRLVFRTTGSLRVILNTKIWAEMTIDKASNKSIRLTALDANGEIKVFLIMASIEDSDKLYSYLKSCLEREVATQKRKKAESTEPMSDGSGN</sequence>
<dbReference type="CDD" id="cd13180">
    <property type="entry name" value="RanBD_RanBP3"/>
    <property type="match status" value="1"/>
</dbReference>
<protein>
    <recommendedName>
        <fullName evidence="4">RanBD1 domain-containing protein</fullName>
    </recommendedName>
</protein>
<keyword evidence="2" id="KW-0539">Nucleus</keyword>
<feature type="region of interest" description="Disordered" evidence="3">
    <location>
        <begin position="1"/>
        <end position="121"/>
    </location>
</feature>
<reference evidence="5 6" key="1">
    <citation type="journal article" date="2023" name="Insect Mol. Biol.">
        <title>Genome sequencing provides insights into the evolution of gene families encoding plant cell wall-degrading enzymes in longhorned beetles.</title>
        <authorList>
            <person name="Shin N.R."/>
            <person name="Okamura Y."/>
            <person name="Kirsch R."/>
            <person name="Pauchet Y."/>
        </authorList>
    </citation>
    <scope>NUCLEOTIDE SEQUENCE [LARGE SCALE GENOMIC DNA]</scope>
    <source>
        <strain evidence="5">EAD_L_NR</strain>
    </source>
</reference>
<dbReference type="SUPFAM" id="SSF50729">
    <property type="entry name" value="PH domain-like"/>
    <property type="match status" value="1"/>
</dbReference>
<dbReference type="PANTHER" id="PTHR23138">
    <property type="entry name" value="RAN BINDING PROTEIN"/>
    <property type="match status" value="1"/>
</dbReference>
<dbReference type="EMBL" id="JANEYG010000015">
    <property type="protein sequence ID" value="KAJ8920159.1"/>
    <property type="molecule type" value="Genomic_DNA"/>
</dbReference>
<dbReference type="AlphaFoldDB" id="A0AAV8W1G7"/>
<dbReference type="Gene3D" id="2.30.29.30">
    <property type="entry name" value="Pleckstrin-homology domain (PH domain)/Phosphotyrosine-binding domain (PTB)"/>
    <property type="match status" value="1"/>
</dbReference>
<dbReference type="GO" id="GO:0005634">
    <property type="term" value="C:nucleus"/>
    <property type="evidence" value="ECO:0007669"/>
    <property type="project" value="UniProtKB-SubCell"/>
</dbReference>
<keyword evidence="6" id="KW-1185">Reference proteome</keyword>
<evidence type="ECO:0000256" key="1">
    <source>
        <dbReference type="ARBA" id="ARBA00004123"/>
    </source>
</evidence>
<feature type="domain" description="RanBD1" evidence="4">
    <location>
        <begin position="243"/>
        <end position="321"/>
    </location>
</feature>
<evidence type="ECO:0000256" key="2">
    <source>
        <dbReference type="ARBA" id="ARBA00023242"/>
    </source>
</evidence>
<dbReference type="GO" id="GO:0006611">
    <property type="term" value="P:protein export from nucleus"/>
    <property type="evidence" value="ECO:0007669"/>
    <property type="project" value="TreeGrafter"/>
</dbReference>
<evidence type="ECO:0000256" key="3">
    <source>
        <dbReference type="SAM" id="MobiDB-lite"/>
    </source>
</evidence>
<evidence type="ECO:0000313" key="5">
    <source>
        <dbReference type="EMBL" id="KAJ8920159.1"/>
    </source>
</evidence>
<name>A0AAV8W1G7_9CUCU</name>
<comment type="caution">
    <text evidence="5">The sequence shown here is derived from an EMBL/GenBank/DDBJ whole genome shotgun (WGS) entry which is preliminary data.</text>
</comment>
<dbReference type="Proteomes" id="UP001159042">
    <property type="component" value="Unassembled WGS sequence"/>
</dbReference>
<evidence type="ECO:0000259" key="4">
    <source>
        <dbReference type="PROSITE" id="PS50196"/>
    </source>
</evidence>
<dbReference type="PROSITE" id="PS50196">
    <property type="entry name" value="RANBD1"/>
    <property type="match status" value="1"/>
</dbReference>
<comment type="subcellular location">
    <subcellularLocation>
        <location evidence="1">Nucleus</location>
    </subcellularLocation>
</comment>
<dbReference type="Pfam" id="PF00638">
    <property type="entry name" value="Ran_BP1"/>
    <property type="match status" value="1"/>
</dbReference>
<feature type="compositionally biased region" description="Low complexity" evidence="3">
    <location>
        <begin position="61"/>
        <end position="71"/>
    </location>
</feature>
<dbReference type="InterPro" id="IPR000156">
    <property type="entry name" value="Ran_bind_dom"/>
</dbReference>
<dbReference type="SMART" id="SM00160">
    <property type="entry name" value="RanBD"/>
    <property type="match status" value="1"/>
</dbReference>
<dbReference type="PANTHER" id="PTHR23138:SF142">
    <property type="entry name" value="RAN-BINDING PROTEIN 3B-RELATED"/>
    <property type="match status" value="1"/>
</dbReference>